<comment type="caution">
    <text evidence="1">The sequence shown here is derived from an EMBL/GenBank/DDBJ whole genome shotgun (WGS) entry which is preliminary data.</text>
</comment>
<protein>
    <submittedName>
        <fullName evidence="1">Uncharacterized protein</fullName>
    </submittedName>
</protein>
<sequence length="126" mass="13587">MTDTRAPTRSDWGETFGNVCHLLSECGDAGKNIPGGSVWILLPRLVYDQSSLMVASVQKVKLFVGYAGILPHGDSSSLIRSDKCRENTNALSVTASVYLVVALRATRTHQRSTKRSVIGCVYSGLA</sequence>
<proteinExistence type="predicted"/>
<dbReference type="EMBL" id="JAGKHQ010000017">
    <property type="protein sequence ID" value="KAG7490148.1"/>
    <property type="molecule type" value="Genomic_DNA"/>
</dbReference>
<evidence type="ECO:0000313" key="2">
    <source>
        <dbReference type="Proteomes" id="UP000693946"/>
    </source>
</evidence>
<gene>
    <name evidence="1" type="ORF">JOB18_029209</name>
</gene>
<accession>A0AAV6QE80</accession>
<evidence type="ECO:0000313" key="1">
    <source>
        <dbReference type="EMBL" id="KAG7490148.1"/>
    </source>
</evidence>
<dbReference type="AlphaFoldDB" id="A0AAV6QE80"/>
<keyword evidence="2" id="KW-1185">Reference proteome</keyword>
<organism evidence="1 2">
    <name type="scientific">Solea senegalensis</name>
    <name type="common">Senegalese sole</name>
    <dbReference type="NCBI Taxonomy" id="28829"/>
    <lineage>
        <taxon>Eukaryota</taxon>
        <taxon>Metazoa</taxon>
        <taxon>Chordata</taxon>
        <taxon>Craniata</taxon>
        <taxon>Vertebrata</taxon>
        <taxon>Euteleostomi</taxon>
        <taxon>Actinopterygii</taxon>
        <taxon>Neopterygii</taxon>
        <taxon>Teleostei</taxon>
        <taxon>Neoteleostei</taxon>
        <taxon>Acanthomorphata</taxon>
        <taxon>Carangaria</taxon>
        <taxon>Pleuronectiformes</taxon>
        <taxon>Pleuronectoidei</taxon>
        <taxon>Soleidae</taxon>
        <taxon>Solea</taxon>
    </lineage>
</organism>
<dbReference type="Proteomes" id="UP000693946">
    <property type="component" value="Linkage Group LG5"/>
</dbReference>
<reference evidence="1 2" key="1">
    <citation type="journal article" date="2021" name="Sci. Rep.">
        <title>Chromosome anchoring in Senegalese sole (Solea senegalensis) reveals sex-associated markers and genome rearrangements in flatfish.</title>
        <authorList>
            <person name="Guerrero-Cozar I."/>
            <person name="Gomez-Garrido J."/>
            <person name="Berbel C."/>
            <person name="Martinez-Blanch J.F."/>
            <person name="Alioto T."/>
            <person name="Claros M.G."/>
            <person name="Gagnaire P.A."/>
            <person name="Manchado M."/>
        </authorList>
    </citation>
    <scope>NUCLEOTIDE SEQUENCE [LARGE SCALE GENOMIC DNA]</scope>
    <source>
        <strain evidence="1">Sse05_10M</strain>
    </source>
</reference>
<name>A0AAV6QE80_SOLSE</name>